<dbReference type="SUPFAM" id="SSF55124">
    <property type="entry name" value="Nitrite/Sulfite reductase N-terminal domain-like"/>
    <property type="match status" value="2"/>
</dbReference>
<dbReference type="EMBL" id="BOOA01000086">
    <property type="protein sequence ID" value="GIH28597.1"/>
    <property type="molecule type" value="Genomic_DNA"/>
</dbReference>
<keyword evidence="5" id="KW-0408">Iron</keyword>
<dbReference type="Gene3D" id="3.90.480.10">
    <property type="entry name" value="Sulfite Reductase Hemoprotein,Domain 2"/>
    <property type="match status" value="1"/>
</dbReference>
<dbReference type="InterPro" id="IPR045854">
    <property type="entry name" value="NO2/SO3_Rdtase_4Fe4S_sf"/>
</dbReference>
<dbReference type="GO" id="GO:0046872">
    <property type="term" value="F:metal ion binding"/>
    <property type="evidence" value="ECO:0007669"/>
    <property type="project" value="UniProtKB-KW"/>
</dbReference>
<reference evidence="8" key="1">
    <citation type="submission" date="2021-01" db="EMBL/GenBank/DDBJ databases">
        <title>Whole genome shotgun sequence of Acrocarpospora phusangensis NBRC 108782.</title>
        <authorList>
            <person name="Komaki H."/>
            <person name="Tamura T."/>
        </authorList>
    </citation>
    <scope>NUCLEOTIDE SEQUENCE</scope>
    <source>
        <strain evidence="8">NBRC 108782</strain>
    </source>
</reference>
<dbReference type="Proteomes" id="UP000640052">
    <property type="component" value="Unassembled WGS sequence"/>
</dbReference>
<feature type="domain" description="Nitrite/Sulfite reductase ferredoxin-like" evidence="7">
    <location>
        <begin position="228"/>
        <end position="288"/>
    </location>
</feature>
<keyword evidence="6" id="KW-0411">Iron-sulfur</keyword>
<keyword evidence="3" id="KW-0479">Metal-binding</keyword>
<proteinExistence type="predicted"/>
<dbReference type="GO" id="GO:0051539">
    <property type="term" value="F:4 iron, 4 sulfur cluster binding"/>
    <property type="evidence" value="ECO:0007669"/>
    <property type="project" value="UniProtKB-KW"/>
</dbReference>
<evidence type="ECO:0000256" key="1">
    <source>
        <dbReference type="ARBA" id="ARBA00022485"/>
    </source>
</evidence>
<evidence type="ECO:0000259" key="7">
    <source>
        <dbReference type="Pfam" id="PF03460"/>
    </source>
</evidence>
<comment type="caution">
    <text evidence="8">The sequence shown here is derived from an EMBL/GenBank/DDBJ whole genome shotgun (WGS) entry which is preliminary data.</text>
</comment>
<feature type="domain" description="Nitrite/Sulfite reductase ferredoxin-like" evidence="7">
    <location>
        <begin position="10"/>
        <end position="50"/>
    </location>
</feature>
<dbReference type="Gene3D" id="3.30.413.10">
    <property type="entry name" value="Sulfite Reductase Hemoprotein, domain 1"/>
    <property type="match status" value="1"/>
</dbReference>
<keyword evidence="1" id="KW-0004">4Fe-4S</keyword>
<organism evidence="8 9">
    <name type="scientific">Acrocarpospora phusangensis</name>
    <dbReference type="NCBI Taxonomy" id="1070424"/>
    <lineage>
        <taxon>Bacteria</taxon>
        <taxon>Bacillati</taxon>
        <taxon>Actinomycetota</taxon>
        <taxon>Actinomycetes</taxon>
        <taxon>Streptosporangiales</taxon>
        <taxon>Streptosporangiaceae</taxon>
        <taxon>Acrocarpospora</taxon>
    </lineage>
</organism>
<gene>
    <name evidence="8" type="primary">cobG</name>
    <name evidence="8" type="ORF">Aph01nite_69070</name>
</gene>
<evidence type="ECO:0000313" key="8">
    <source>
        <dbReference type="EMBL" id="GIH28597.1"/>
    </source>
</evidence>
<evidence type="ECO:0000313" key="9">
    <source>
        <dbReference type="Proteomes" id="UP000640052"/>
    </source>
</evidence>
<evidence type="ECO:0000256" key="6">
    <source>
        <dbReference type="ARBA" id="ARBA00023014"/>
    </source>
</evidence>
<dbReference type="PANTHER" id="PTHR32439">
    <property type="entry name" value="FERREDOXIN--NITRITE REDUCTASE, CHLOROPLASTIC"/>
    <property type="match status" value="1"/>
</dbReference>
<dbReference type="InterPro" id="IPR036136">
    <property type="entry name" value="Nit/Sulf_reduc_fer-like_dom_sf"/>
</dbReference>
<dbReference type="PANTHER" id="PTHR32439:SF9">
    <property type="entry name" value="BLR3264 PROTEIN"/>
    <property type="match status" value="1"/>
</dbReference>
<evidence type="ECO:0000256" key="5">
    <source>
        <dbReference type="ARBA" id="ARBA00023004"/>
    </source>
</evidence>
<dbReference type="AlphaFoldDB" id="A0A919QGM3"/>
<protein>
    <submittedName>
        <fullName evidence="8">Precorrin-3B synthase</fullName>
    </submittedName>
</protein>
<keyword evidence="4" id="KW-0560">Oxidoreductase</keyword>
<evidence type="ECO:0000256" key="2">
    <source>
        <dbReference type="ARBA" id="ARBA00022617"/>
    </source>
</evidence>
<name>A0A919QGM3_9ACTN</name>
<dbReference type="SUPFAM" id="SSF56014">
    <property type="entry name" value="Nitrite and sulphite reductase 4Fe-4S domain-like"/>
    <property type="match status" value="2"/>
</dbReference>
<evidence type="ECO:0000256" key="3">
    <source>
        <dbReference type="ARBA" id="ARBA00022723"/>
    </source>
</evidence>
<keyword evidence="2" id="KW-0349">Heme</keyword>
<dbReference type="RefSeq" id="WP_239162197.1">
    <property type="nucleotide sequence ID" value="NZ_BOOA01000086.1"/>
</dbReference>
<dbReference type="GO" id="GO:0016491">
    <property type="term" value="F:oxidoreductase activity"/>
    <property type="evidence" value="ECO:0007669"/>
    <property type="project" value="UniProtKB-KW"/>
</dbReference>
<dbReference type="Pfam" id="PF03460">
    <property type="entry name" value="NIR_SIR_ferr"/>
    <property type="match status" value="2"/>
</dbReference>
<dbReference type="InterPro" id="IPR051329">
    <property type="entry name" value="NIR_SIR_4Fe-4S"/>
</dbReference>
<keyword evidence="9" id="KW-1185">Reference proteome</keyword>
<evidence type="ECO:0000256" key="4">
    <source>
        <dbReference type="ARBA" id="ARBA00023002"/>
    </source>
</evidence>
<accession>A0A919QGM3</accession>
<sequence length="390" mass="39732">MHEAADGPLARVRVPGGEISAAGLRALAADLGDGCVELTSRANVQVRAVRDPVAFADRIAAAGLLPSATHERVRNIVASPLTGLGPRGVLGVRPLVTALDRELISCTPLAGLPGRFLFALDDGTGDVAALDADVTAVPLAGGVAVLLGGTDQGLRCSAGSAVPLMLAAAESFLAVRAEDGSHAWRLSELPDGPARTAARLPEAARSGTLRDEPVGAGPALQELVGVIPLRDGTAAVGAAVPLGRLSAAQVEVLARLAEEGAQVRLTPWRGVVVLGLTGDRIGWAGARLVEAGLVTDPRSAWIGVSACAGRPGCAKSLSDVQGDARSSVPVIGGGVAVHWAGCERRCGRPRGEVVDVVAVEGGYRVDRGGVSRTHRGLHAVVEDVRVRRMG</sequence>
<dbReference type="InterPro" id="IPR005117">
    <property type="entry name" value="NiRdtase/SiRdtase_haem-b_fer"/>
</dbReference>